<dbReference type="Pfam" id="PF07238">
    <property type="entry name" value="PilZ"/>
    <property type="match status" value="1"/>
</dbReference>
<evidence type="ECO:0000256" key="6">
    <source>
        <dbReference type="ARBA" id="ARBA00022679"/>
    </source>
</evidence>
<accession>K9WQQ8</accession>
<evidence type="ECO:0000256" key="1">
    <source>
        <dbReference type="ARBA" id="ARBA00004429"/>
    </source>
</evidence>
<feature type="transmembrane region" description="Helical" evidence="12">
    <location>
        <begin position="72"/>
        <end position="92"/>
    </location>
</feature>
<keyword evidence="4" id="KW-0997">Cell inner membrane</keyword>
<comment type="subcellular location">
    <subcellularLocation>
        <location evidence="1">Cell inner membrane</location>
        <topology evidence="1">Multi-pass membrane protein</topology>
    </subcellularLocation>
</comment>
<evidence type="ECO:0000256" key="7">
    <source>
        <dbReference type="ARBA" id="ARBA00022692"/>
    </source>
</evidence>
<name>K9WQQ8_9CYAN</name>
<evidence type="ECO:0000256" key="11">
    <source>
        <dbReference type="ARBA" id="ARBA00048682"/>
    </source>
</evidence>
<feature type="transmembrane region" description="Helical" evidence="12">
    <location>
        <begin position="508"/>
        <end position="526"/>
    </location>
</feature>
<dbReference type="PATRIC" id="fig|1173027.3.peg.7214"/>
<keyword evidence="7 12" id="KW-0812">Transmembrane</keyword>
<dbReference type="InterPro" id="IPR003919">
    <property type="entry name" value="Cell_synth_A"/>
</dbReference>
<dbReference type="GO" id="GO:0005886">
    <property type="term" value="C:plasma membrane"/>
    <property type="evidence" value="ECO:0007669"/>
    <property type="project" value="UniProtKB-SubCell"/>
</dbReference>
<reference evidence="15 16" key="1">
    <citation type="submission" date="2012-06" db="EMBL/GenBank/DDBJ databases">
        <title>Finished plasmid 2 of genome of Microcoleus sp. PCC 7113.</title>
        <authorList>
            <consortium name="US DOE Joint Genome Institute"/>
            <person name="Gugger M."/>
            <person name="Coursin T."/>
            <person name="Rippka R."/>
            <person name="Tandeau De Marsac N."/>
            <person name="Huntemann M."/>
            <person name="Wei C.-L."/>
            <person name="Han J."/>
            <person name="Detter J.C."/>
            <person name="Han C."/>
            <person name="Tapia R."/>
            <person name="Chen A."/>
            <person name="Kyrpides N."/>
            <person name="Mavromatis K."/>
            <person name="Markowitz V."/>
            <person name="Szeto E."/>
            <person name="Ivanova N."/>
            <person name="Pagani I."/>
            <person name="Pati A."/>
            <person name="Goodwin L."/>
            <person name="Nordberg H.P."/>
            <person name="Cantor M.N."/>
            <person name="Hua S.X."/>
            <person name="Woyke T."/>
            <person name="Kerfeld C.A."/>
        </authorList>
    </citation>
    <scope>NUCLEOTIDE SEQUENCE [LARGE SCALE GENOMIC DNA]</scope>
    <source>
        <strain evidence="15 16">PCC 7113</strain>
        <plasmid evidence="15 16">pMIC7113.02</plasmid>
    </source>
</reference>
<feature type="transmembrane region" description="Helical" evidence="12">
    <location>
        <begin position="49"/>
        <end position="66"/>
    </location>
</feature>
<evidence type="ECO:0000256" key="5">
    <source>
        <dbReference type="ARBA" id="ARBA00022676"/>
    </source>
</evidence>
<dbReference type="PANTHER" id="PTHR43867">
    <property type="entry name" value="CELLULOSE SYNTHASE CATALYTIC SUBUNIT A [UDP-FORMING]"/>
    <property type="match status" value="1"/>
</dbReference>
<geneLocation type="plasmid" evidence="15 16">
    <name>pMIC7113.02</name>
</geneLocation>
<dbReference type="SUPFAM" id="SSF53448">
    <property type="entry name" value="Nucleotide-diphospho-sugar transferases"/>
    <property type="match status" value="1"/>
</dbReference>
<feature type="domain" description="Glycosyltransferase 2-like" evidence="14">
    <location>
        <begin position="270"/>
        <end position="458"/>
    </location>
</feature>
<evidence type="ECO:0000313" key="16">
    <source>
        <dbReference type="Proteomes" id="UP000010471"/>
    </source>
</evidence>
<feature type="transmembrane region" description="Helical" evidence="12">
    <location>
        <begin position="134"/>
        <end position="159"/>
    </location>
</feature>
<keyword evidence="5" id="KW-0328">Glycosyltransferase</keyword>
<evidence type="ECO:0000259" key="13">
    <source>
        <dbReference type="Pfam" id="PF07238"/>
    </source>
</evidence>
<keyword evidence="6 15" id="KW-0808">Transferase</keyword>
<evidence type="ECO:0000256" key="4">
    <source>
        <dbReference type="ARBA" id="ARBA00022519"/>
    </source>
</evidence>
<protein>
    <recommendedName>
        <fullName evidence="2">cellulose synthase (UDP-forming)</fullName>
        <ecNumber evidence="2">2.4.1.12</ecNumber>
    </recommendedName>
</protein>
<dbReference type="GO" id="GO:0006011">
    <property type="term" value="P:UDP-alpha-D-glucose metabolic process"/>
    <property type="evidence" value="ECO:0007669"/>
    <property type="project" value="InterPro"/>
</dbReference>
<sequence>MTSTSSKVREKPSRKHIGISNEQRKRLSNLLVERVPQAFDAVLQALPHTHLLVLIGSLIWLSIPIIAVRPAIWQQGVVAAVLIAVGRIVLQMEEQQPTKKVSEYLHLFLIVVSVVTTLRYLYYRVNYTLNFDDIINGFFCFLLFTAELYAICTLVLAYFQTLKIKDRKPIDLSLYPQEQWPKVDIYIPTYNEDVEIVRKTTLCALAIDYPADKKQVYVLDDGRAEKYKARRAELRQMCEELGATMLVRDNNEHAKAGNINTAFKVTKGDLVLILDCDHMPVKDFLMHVVGFFFNPKVAFVQTPHWFYNPDPFERNLLTQGKIPVGNELFYKVLQKGNDFWNAAFFCGSAAVIRKEYALQIGGIATETVTEDCHTAFRLHSLGYESVYYDKIMVAGLAPEKFSAYVGQQVRWARGMAQILRIENPLINRKLNLTIPQRICYFSATSHFFYGFPRLMYAIAPPLFLLFGINSVKGLGLETLFYALPHIILSMQTNHIPYKHVRFSFWNEIFEFAMSFQAGIVTLLALVNPKLGSFNVTDKGLSVTKRSFDFDSVRYLVIVGAIGAASLLAVPFWLWLSPEDTQAVLINTFWCIFNLSLVLAAILVAFEQPQLRRAHRLPRKLTAIIHEGNQSWQGTTVDVSESGCQVLLDEWPNIPDEVKIELVGDFGARALLSGKVIRAIATSKLQARLFIDFVEPTRTQIDDLTLVIYCDVKEWYSQTRTEVDDPIESLKFIITSIKRVFREFRPAIGVKVRKQVNGFAHLYWEGWEGHSYTATLTEIGTQDVRLEIDGSDIFNLEEMQSTQPVIGLLLSQEENDSQPTSLLAKVELIEPLSNPSFGNSSPAKAKMLEVATPRSVELETAIQENTTLQERVADKNSAKLRHRSGTKSENTNLYAIELSFPESLKRQQQAKIKRLLTTLN</sequence>
<dbReference type="SUPFAM" id="SSF141371">
    <property type="entry name" value="PilZ domain-like"/>
    <property type="match status" value="1"/>
</dbReference>
<evidence type="ECO:0000256" key="9">
    <source>
        <dbReference type="ARBA" id="ARBA00022989"/>
    </source>
</evidence>
<feature type="transmembrane region" description="Helical" evidence="12">
    <location>
        <begin position="581"/>
        <end position="605"/>
    </location>
</feature>
<evidence type="ECO:0000259" key="14">
    <source>
        <dbReference type="Pfam" id="PF13632"/>
    </source>
</evidence>
<dbReference type="InterPro" id="IPR050321">
    <property type="entry name" value="Glycosyltr_2/OpgH_subfam"/>
</dbReference>
<feature type="transmembrane region" description="Helical" evidence="12">
    <location>
        <begin position="554"/>
        <end position="575"/>
    </location>
</feature>
<dbReference type="Gene3D" id="2.40.10.220">
    <property type="entry name" value="predicted glycosyltransferase like domains"/>
    <property type="match status" value="1"/>
</dbReference>
<dbReference type="KEGG" id="mic:Mic7113_6521"/>
<feature type="transmembrane region" description="Helical" evidence="12">
    <location>
        <begin position="104"/>
        <end position="122"/>
    </location>
</feature>
<dbReference type="Pfam" id="PF13632">
    <property type="entry name" value="Glyco_trans_2_3"/>
    <property type="match status" value="1"/>
</dbReference>
<dbReference type="InterPro" id="IPR001173">
    <property type="entry name" value="Glyco_trans_2-like"/>
</dbReference>
<keyword evidence="15" id="KW-0614">Plasmid</keyword>
<dbReference type="EMBL" id="CP003632">
    <property type="protein sequence ID" value="AFZ22099.1"/>
    <property type="molecule type" value="Genomic_DNA"/>
</dbReference>
<dbReference type="GO" id="GO:0016760">
    <property type="term" value="F:cellulose synthase (UDP-forming) activity"/>
    <property type="evidence" value="ECO:0007669"/>
    <property type="project" value="UniProtKB-EC"/>
</dbReference>
<organism evidence="15 16">
    <name type="scientific">Allocoleopsis franciscana PCC 7113</name>
    <dbReference type="NCBI Taxonomy" id="1173027"/>
    <lineage>
        <taxon>Bacteria</taxon>
        <taxon>Bacillati</taxon>
        <taxon>Cyanobacteriota</taxon>
        <taxon>Cyanophyceae</taxon>
        <taxon>Coleofasciculales</taxon>
        <taxon>Coleofasciculaceae</taxon>
        <taxon>Allocoleopsis</taxon>
        <taxon>Allocoleopsis franciscana</taxon>
    </lineage>
</organism>
<keyword evidence="9 12" id="KW-1133">Transmembrane helix</keyword>
<dbReference type="InterPro" id="IPR029044">
    <property type="entry name" value="Nucleotide-diphossugar_trans"/>
</dbReference>
<dbReference type="PRINTS" id="PR01439">
    <property type="entry name" value="CELLSNTHASEA"/>
</dbReference>
<keyword evidence="3" id="KW-1003">Cell membrane</keyword>
<gene>
    <name evidence="15" type="ORF">Mic7113_6521</name>
</gene>
<dbReference type="HOGENOM" id="CLU_011907_1_0_3"/>
<dbReference type="GO" id="GO:0035438">
    <property type="term" value="F:cyclic-di-GMP binding"/>
    <property type="evidence" value="ECO:0007669"/>
    <property type="project" value="InterPro"/>
</dbReference>
<evidence type="ECO:0000256" key="2">
    <source>
        <dbReference type="ARBA" id="ARBA00012539"/>
    </source>
</evidence>
<keyword evidence="16" id="KW-1185">Reference proteome</keyword>
<evidence type="ECO:0000256" key="8">
    <source>
        <dbReference type="ARBA" id="ARBA00022916"/>
    </source>
</evidence>
<dbReference type="PANTHER" id="PTHR43867:SF2">
    <property type="entry name" value="CELLULOSE SYNTHASE CATALYTIC SUBUNIT A [UDP-FORMING]"/>
    <property type="match status" value="1"/>
</dbReference>
<dbReference type="EC" id="2.4.1.12" evidence="2"/>
<dbReference type="AlphaFoldDB" id="K9WQQ8"/>
<dbReference type="GO" id="GO:0030244">
    <property type="term" value="P:cellulose biosynthetic process"/>
    <property type="evidence" value="ECO:0007669"/>
    <property type="project" value="UniProtKB-KW"/>
</dbReference>
<dbReference type="InterPro" id="IPR009875">
    <property type="entry name" value="PilZ_domain"/>
</dbReference>
<dbReference type="Proteomes" id="UP000010471">
    <property type="component" value="Plasmid pMIC7113.02"/>
</dbReference>
<evidence type="ECO:0000256" key="3">
    <source>
        <dbReference type="ARBA" id="ARBA00022475"/>
    </source>
</evidence>
<dbReference type="CDD" id="cd06421">
    <property type="entry name" value="CESA_CelA_like"/>
    <property type="match status" value="1"/>
</dbReference>
<comment type="catalytic activity">
    <reaction evidence="11">
        <text>[(1-&gt;4)-beta-D-glucosyl](n) + UDP-alpha-D-glucose = [(1-&gt;4)-beta-D-glucosyl](n+1) + UDP + H(+)</text>
        <dbReference type="Rhea" id="RHEA:19929"/>
        <dbReference type="Rhea" id="RHEA-COMP:10033"/>
        <dbReference type="Rhea" id="RHEA-COMP:10034"/>
        <dbReference type="ChEBI" id="CHEBI:15378"/>
        <dbReference type="ChEBI" id="CHEBI:18246"/>
        <dbReference type="ChEBI" id="CHEBI:58223"/>
        <dbReference type="ChEBI" id="CHEBI:58885"/>
        <dbReference type="EC" id="2.4.1.12"/>
    </reaction>
</comment>
<evidence type="ECO:0000256" key="12">
    <source>
        <dbReference type="SAM" id="Phobius"/>
    </source>
</evidence>
<feature type="domain" description="PilZ" evidence="13">
    <location>
        <begin position="609"/>
        <end position="703"/>
    </location>
</feature>
<proteinExistence type="predicted"/>
<evidence type="ECO:0000256" key="10">
    <source>
        <dbReference type="ARBA" id="ARBA00023136"/>
    </source>
</evidence>
<keyword evidence="8" id="KW-0135">Cellulose biosynthesis</keyword>
<dbReference type="RefSeq" id="WP_015211493.1">
    <property type="nucleotide sequence ID" value="NC_019760.1"/>
</dbReference>
<dbReference type="Gene3D" id="3.90.550.10">
    <property type="entry name" value="Spore Coat Polysaccharide Biosynthesis Protein SpsA, Chain A"/>
    <property type="match status" value="1"/>
</dbReference>
<evidence type="ECO:0000313" key="15">
    <source>
        <dbReference type="EMBL" id="AFZ22099.1"/>
    </source>
</evidence>
<keyword evidence="10 12" id="KW-0472">Membrane</keyword>